<organism evidence="1 2">
    <name type="scientific">Armillaria borealis</name>
    <dbReference type="NCBI Taxonomy" id="47425"/>
    <lineage>
        <taxon>Eukaryota</taxon>
        <taxon>Fungi</taxon>
        <taxon>Dikarya</taxon>
        <taxon>Basidiomycota</taxon>
        <taxon>Agaricomycotina</taxon>
        <taxon>Agaricomycetes</taxon>
        <taxon>Agaricomycetidae</taxon>
        <taxon>Agaricales</taxon>
        <taxon>Marasmiineae</taxon>
        <taxon>Physalacriaceae</taxon>
        <taxon>Armillaria</taxon>
    </lineage>
</organism>
<keyword evidence="2" id="KW-1185">Reference proteome</keyword>
<evidence type="ECO:0000313" key="2">
    <source>
        <dbReference type="Proteomes" id="UP001175226"/>
    </source>
</evidence>
<protein>
    <submittedName>
        <fullName evidence="1">Uncharacterized protein</fullName>
    </submittedName>
</protein>
<accession>A0AA39IT85</accession>
<dbReference type="EMBL" id="JAUEPT010000174">
    <property type="protein sequence ID" value="KAK0430072.1"/>
    <property type="molecule type" value="Genomic_DNA"/>
</dbReference>
<reference evidence="1" key="1">
    <citation type="submission" date="2023-06" db="EMBL/GenBank/DDBJ databases">
        <authorList>
            <consortium name="Lawrence Berkeley National Laboratory"/>
            <person name="Ahrendt S."/>
            <person name="Sahu N."/>
            <person name="Indic B."/>
            <person name="Wong-Bajracharya J."/>
            <person name="Merenyi Z."/>
            <person name="Ke H.-M."/>
            <person name="Monk M."/>
            <person name="Kocsube S."/>
            <person name="Drula E."/>
            <person name="Lipzen A."/>
            <person name="Balint B."/>
            <person name="Henrissat B."/>
            <person name="Andreopoulos B."/>
            <person name="Martin F.M."/>
            <person name="Harder C.B."/>
            <person name="Rigling D."/>
            <person name="Ford K.L."/>
            <person name="Foster G.D."/>
            <person name="Pangilinan J."/>
            <person name="Papanicolaou A."/>
            <person name="Barry K."/>
            <person name="LaButti K."/>
            <person name="Viragh M."/>
            <person name="Koriabine M."/>
            <person name="Yan M."/>
            <person name="Riley R."/>
            <person name="Champramary S."/>
            <person name="Plett K.L."/>
            <person name="Tsai I.J."/>
            <person name="Slot J."/>
            <person name="Sipos G."/>
            <person name="Plett J."/>
            <person name="Nagy L.G."/>
            <person name="Grigoriev I.V."/>
        </authorList>
    </citation>
    <scope>NUCLEOTIDE SEQUENCE</scope>
    <source>
        <strain evidence="1">FPL87.14</strain>
    </source>
</reference>
<dbReference type="AlphaFoldDB" id="A0AA39IT85"/>
<proteinExistence type="predicted"/>
<evidence type="ECO:0000313" key="1">
    <source>
        <dbReference type="EMBL" id="KAK0430072.1"/>
    </source>
</evidence>
<name>A0AA39IT85_9AGAR</name>
<dbReference type="Proteomes" id="UP001175226">
    <property type="component" value="Unassembled WGS sequence"/>
</dbReference>
<sequence>MAEKWLLECLNGTKKLYLTHGHLDTVRKGKPLKEVALKLRVYLTCPVLSYRDALASVVFSTHKLAVERLRWVDHGRPTVARHCRLCRLCEGTVETPEHALLQCDSSAMIIQLWQDFLEKVWSAHPQAVTLYRMGDPMEFLRWLLGQEKIVLLLGKFTYRVLQEFYSYPLYRP</sequence>
<gene>
    <name evidence="1" type="ORF">EV421DRAFT_2091199</name>
</gene>
<comment type="caution">
    <text evidence="1">The sequence shown here is derived from an EMBL/GenBank/DDBJ whole genome shotgun (WGS) entry which is preliminary data.</text>
</comment>